<dbReference type="InterPro" id="IPR045054">
    <property type="entry name" value="P4HA-like"/>
</dbReference>
<keyword evidence="3" id="KW-0223">Dioxygenase</keyword>
<dbReference type="SMART" id="SM00702">
    <property type="entry name" value="P4Hc"/>
    <property type="match status" value="1"/>
</dbReference>
<accession>A0A9P8CQ83</accession>
<comment type="caution">
    <text evidence="7">The sequence shown here is derived from an EMBL/GenBank/DDBJ whole genome shotgun (WGS) entry which is preliminary data.</text>
</comment>
<dbReference type="SUPFAM" id="SSF51197">
    <property type="entry name" value="Clavaminate synthase-like"/>
    <property type="match status" value="1"/>
</dbReference>
<dbReference type="PANTHER" id="PTHR10869">
    <property type="entry name" value="PROLYL 4-HYDROXYLASE ALPHA SUBUNIT"/>
    <property type="match status" value="1"/>
</dbReference>
<dbReference type="EMBL" id="MU251250">
    <property type="protein sequence ID" value="KAG9255659.1"/>
    <property type="molecule type" value="Genomic_DNA"/>
</dbReference>
<dbReference type="GO" id="GO:0005506">
    <property type="term" value="F:iron ion binding"/>
    <property type="evidence" value="ECO:0007669"/>
    <property type="project" value="InterPro"/>
</dbReference>
<dbReference type="PANTHER" id="PTHR10869:SF241">
    <property type="entry name" value="FE2OG DIOXYGENASE DOMAIN-CONTAINING PROTEIN"/>
    <property type="match status" value="1"/>
</dbReference>
<dbReference type="InterPro" id="IPR044862">
    <property type="entry name" value="Pro_4_hyd_alph_FE2OG_OXY"/>
</dbReference>
<dbReference type="GO" id="GO:0031418">
    <property type="term" value="F:L-ascorbic acid binding"/>
    <property type="evidence" value="ECO:0007669"/>
    <property type="project" value="InterPro"/>
</dbReference>
<organism evidence="7 8">
    <name type="scientific">Emericellopsis atlantica</name>
    <dbReference type="NCBI Taxonomy" id="2614577"/>
    <lineage>
        <taxon>Eukaryota</taxon>
        <taxon>Fungi</taxon>
        <taxon>Dikarya</taxon>
        <taxon>Ascomycota</taxon>
        <taxon>Pezizomycotina</taxon>
        <taxon>Sordariomycetes</taxon>
        <taxon>Hypocreomycetidae</taxon>
        <taxon>Hypocreales</taxon>
        <taxon>Bionectriaceae</taxon>
        <taxon>Emericellopsis</taxon>
    </lineage>
</organism>
<evidence type="ECO:0000256" key="4">
    <source>
        <dbReference type="ARBA" id="ARBA00023002"/>
    </source>
</evidence>
<sequence>MYIMADKQEFLSTPTAAPLAVHHIDWRSTAIPEYDGRLACTIDGVLAPSECDELLKLAEASVQADEPWQPALIGLTPGTQIASRPGYRESDRIIWCDQAVTDKIWARCMSVDGSEALFATVPQQYGKVRQGEWRFARPNERMSFLRYGPGQYFKPHCDGPYYYDADDTEYQTHYTLQLYLCESREDSPDGVLGGATSFLAKDKKRRVDVHPKAGRVLIFQHEGLLHEGAEVREGIKYTMRTDVLYKWIRDQQ</sequence>
<keyword evidence="2" id="KW-0479">Metal-binding</keyword>
<dbReference type="Proteomes" id="UP000887229">
    <property type="component" value="Unassembled WGS sequence"/>
</dbReference>
<proteinExistence type="predicted"/>
<gene>
    <name evidence="7" type="ORF">F5Z01DRAFT_550700</name>
</gene>
<dbReference type="AlphaFoldDB" id="A0A9P8CQ83"/>
<evidence type="ECO:0000256" key="2">
    <source>
        <dbReference type="ARBA" id="ARBA00022723"/>
    </source>
</evidence>
<evidence type="ECO:0000256" key="1">
    <source>
        <dbReference type="ARBA" id="ARBA00001961"/>
    </source>
</evidence>
<dbReference type="GO" id="GO:0005783">
    <property type="term" value="C:endoplasmic reticulum"/>
    <property type="evidence" value="ECO:0007669"/>
    <property type="project" value="TreeGrafter"/>
</dbReference>
<reference evidence="7" key="1">
    <citation type="journal article" date="2021" name="IMA Fungus">
        <title>Genomic characterization of three marine fungi, including Emericellopsis atlantica sp. nov. with signatures of a generalist lifestyle and marine biomass degradation.</title>
        <authorList>
            <person name="Hagestad O.C."/>
            <person name="Hou L."/>
            <person name="Andersen J.H."/>
            <person name="Hansen E.H."/>
            <person name="Altermark B."/>
            <person name="Li C."/>
            <person name="Kuhnert E."/>
            <person name="Cox R.J."/>
            <person name="Crous P.W."/>
            <person name="Spatafora J.W."/>
            <person name="Lail K."/>
            <person name="Amirebrahimi M."/>
            <person name="Lipzen A."/>
            <person name="Pangilinan J."/>
            <person name="Andreopoulos W."/>
            <person name="Hayes R.D."/>
            <person name="Ng V."/>
            <person name="Grigoriev I.V."/>
            <person name="Jackson S.A."/>
            <person name="Sutton T.D.S."/>
            <person name="Dobson A.D.W."/>
            <person name="Rama T."/>
        </authorList>
    </citation>
    <scope>NUCLEOTIDE SEQUENCE</scope>
    <source>
        <strain evidence="7">TS7</strain>
    </source>
</reference>
<evidence type="ECO:0000259" key="6">
    <source>
        <dbReference type="SMART" id="SM00702"/>
    </source>
</evidence>
<dbReference type="InterPro" id="IPR006620">
    <property type="entry name" value="Pro_4_hyd_alph"/>
</dbReference>
<evidence type="ECO:0000313" key="7">
    <source>
        <dbReference type="EMBL" id="KAG9255659.1"/>
    </source>
</evidence>
<dbReference type="GeneID" id="70291527"/>
<feature type="domain" description="Prolyl 4-hydroxylase alpha subunit" evidence="6">
    <location>
        <begin position="37"/>
        <end position="244"/>
    </location>
</feature>
<keyword evidence="4" id="KW-0560">Oxidoreductase</keyword>
<protein>
    <recommendedName>
        <fullName evidence="6">Prolyl 4-hydroxylase alpha subunit domain-containing protein</fullName>
    </recommendedName>
</protein>
<keyword evidence="5" id="KW-0408">Iron</keyword>
<evidence type="ECO:0000256" key="5">
    <source>
        <dbReference type="ARBA" id="ARBA00023004"/>
    </source>
</evidence>
<dbReference type="OrthoDB" id="69177at2759"/>
<evidence type="ECO:0000313" key="8">
    <source>
        <dbReference type="Proteomes" id="UP000887229"/>
    </source>
</evidence>
<comment type="cofactor">
    <cofactor evidence="1">
        <name>L-ascorbate</name>
        <dbReference type="ChEBI" id="CHEBI:38290"/>
    </cofactor>
</comment>
<keyword evidence="8" id="KW-1185">Reference proteome</keyword>
<dbReference type="Gene3D" id="2.60.120.620">
    <property type="entry name" value="q2cbj1_9rhob like domain"/>
    <property type="match status" value="1"/>
</dbReference>
<dbReference type="GO" id="GO:0004656">
    <property type="term" value="F:procollagen-proline 4-dioxygenase activity"/>
    <property type="evidence" value="ECO:0007669"/>
    <property type="project" value="TreeGrafter"/>
</dbReference>
<dbReference type="RefSeq" id="XP_046119583.1">
    <property type="nucleotide sequence ID" value="XM_046260624.1"/>
</dbReference>
<name>A0A9P8CQ83_9HYPO</name>
<dbReference type="Pfam" id="PF13640">
    <property type="entry name" value="2OG-FeII_Oxy_3"/>
    <property type="match status" value="1"/>
</dbReference>
<evidence type="ECO:0000256" key="3">
    <source>
        <dbReference type="ARBA" id="ARBA00022964"/>
    </source>
</evidence>